<keyword evidence="12" id="KW-0418">Kinase</keyword>
<feature type="domain" description="FAD synthetase" evidence="11">
    <location>
        <begin position="16"/>
        <end position="147"/>
    </location>
</feature>
<evidence type="ECO:0000256" key="10">
    <source>
        <dbReference type="ARBA" id="ARBA00049494"/>
    </source>
</evidence>
<evidence type="ECO:0000313" key="13">
    <source>
        <dbReference type="Proteomes" id="UP000028533"/>
    </source>
</evidence>
<comment type="pathway">
    <text evidence="1">Cofactor biosynthesis; FAD biosynthesis; FAD from FMN: step 1/1.</text>
</comment>
<dbReference type="SUPFAM" id="SSF52374">
    <property type="entry name" value="Nucleotidylyl transferase"/>
    <property type="match status" value="1"/>
</dbReference>
<proteinExistence type="predicted"/>
<dbReference type="GO" id="GO:0009231">
    <property type="term" value="P:riboflavin biosynthetic process"/>
    <property type="evidence" value="ECO:0007669"/>
    <property type="project" value="InterPro"/>
</dbReference>
<gene>
    <name evidence="12" type="primary">ribF</name>
    <name evidence="12" type="ORF">MCAPa_0530</name>
</gene>
<evidence type="ECO:0000256" key="1">
    <source>
        <dbReference type="ARBA" id="ARBA00004726"/>
    </source>
</evidence>
<dbReference type="Pfam" id="PF06574">
    <property type="entry name" value="FAD_syn"/>
    <property type="match status" value="1"/>
</dbReference>
<evidence type="ECO:0000256" key="7">
    <source>
        <dbReference type="ARBA" id="ARBA00022741"/>
    </source>
</evidence>
<dbReference type="GO" id="GO:0006747">
    <property type="term" value="P:FAD biosynthetic process"/>
    <property type="evidence" value="ECO:0007669"/>
    <property type="project" value="UniProtKB-UniPathway"/>
</dbReference>
<dbReference type="GO" id="GO:0005524">
    <property type="term" value="F:ATP binding"/>
    <property type="evidence" value="ECO:0007669"/>
    <property type="project" value="UniProtKB-KW"/>
</dbReference>
<evidence type="ECO:0000256" key="2">
    <source>
        <dbReference type="ARBA" id="ARBA00012393"/>
    </source>
</evidence>
<evidence type="ECO:0000256" key="9">
    <source>
        <dbReference type="ARBA" id="ARBA00022840"/>
    </source>
</evidence>
<evidence type="ECO:0000256" key="4">
    <source>
        <dbReference type="ARBA" id="ARBA00022643"/>
    </source>
</evidence>
<dbReference type="GO" id="GO:0016301">
    <property type="term" value="F:kinase activity"/>
    <property type="evidence" value="ECO:0007669"/>
    <property type="project" value="UniProtKB-KW"/>
</dbReference>
<organism evidence="12 13">
    <name type="scientific">Mycoplasma capricolum subsp. capricolum 14232</name>
    <dbReference type="NCBI Taxonomy" id="1188238"/>
    <lineage>
        <taxon>Bacteria</taxon>
        <taxon>Bacillati</taxon>
        <taxon>Mycoplasmatota</taxon>
        <taxon>Mollicutes</taxon>
        <taxon>Mycoplasmataceae</taxon>
        <taxon>Mycoplasma</taxon>
    </lineage>
</organism>
<evidence type="ECO:0000259" key="11">
    <source>
        <dbReference type="Pfam" id="PF06574"/>
    </source>
</evidence>
<keyword evidence="3" id="KW-0285">Flavoprotein</keyword>
<dbReference type="InterPro" id="IPR015864">
    <property type="entry name" value="FAD_synthase"/>
</dbReference>
<accession>A0A084ESP1</accession>
<comment type="caution">
    <text evidence="12">The sequence shown here is derived from an EMBL/GenBank/DDBJ whole genome shotgun (WGS) entry which is preliminary data.</text>
</comment>
<evidence type="ECO:0000256" key="5">
    <source>
        <dbReference type="ARBA" id="ARBA00022679"/>
    </source>
</evidence>
<keyword evidence="7" id="KW-0547">Nucleotide-binding</keyword>
<protein>
    <recommendedName>
        <fullName evidence="2">FAD synthase</fullName>
        <ecNumber evidence="2">2.7.7.2</ecNumber>
    </recommendedName>
</protein>
<dbReference type="EMBL" id="JFDO01000003">
    <property type="protein sequence ID" value="KEZ20983.1"/>
    <property type="molecule type" value="Genomic_DNA"/>
</dbReference>
<dbReference type="Gene3D" id="3.40.50.620">
    <property type="entry name" value="HUPs"/>
    <property type="match status" value="1"/>
</dbReference>
<name>A0A084ESP1_MYCCA</name>
<keyword evidence="8" id="KW-0274">FAD</keyword>
<evidence type="ECO:0000256" key="6">
    <source>
        <dbReference type="ARBA" id="ARBA00022695"/>
    </source>
</evidence>
<evidence type="ECO:0000256" key="8">
    <source>
        <dbReference type="ARBA" id="ARBA00022827"/>
    </source>
</evidence>
<keyword evidence="5" id="KW-0808">Transferase</keyword>
<dbReference type="UniPathway" id="UPA00277">
    <property type="reaction ID" value="UER00407"/>
</dbReference>
<keyword evidence="4" id="KW-0288">FMN</keyword>
<keyword evidence="9" id="KW-0067">ATP-binding</keyword>
<keyword evidence="6" id="KW-0548">Nucleotidyltransferase</keyword>
<evidence type="ECO:0000256" key="3">
    <source>
        <dbReference type="ARBA" id="ARBA00022630"/>
    </source>
</evidence>
<comment type="catalytic activity">
    <reaction evidence="10">
        <text>FMN + ATP + H(+) = FAD + diphosphate</text>
        <dbReference type="Rhea" id="RHEA:17237"/>
        <dbReference type="ChEBI" id="CHEBI:15378"/>
        <dbReference type="ChEBI" id="CHEBI:30616"/>
        <dbReference type="ChEBI" id="CHEBI:33019"/>
        <dbReference type="ChEBI" id="CHEBI:57692"/>
        <dbReference type="ChEBI" id="CHEBI:58210"/>
        <dbReference type="EC" id="2.7.7.2"/>
    </reaction>
</comment>
<dbReference type="InterPro" id="IPR014729">
    <property type="entry name" value="Rossmann-like_a/b/a_fold"/>
</dbReference>
<reference evidence="12 13" key="1">
    <citation type="submission" date="2014-02" db="EMBL/GenBank/DDBJ databases">
        <title>Genome sequence of Mycoplasma capricolum subsp. capricolum strain 14232.</title>
        <authorList>
            <person name="Sirand-Pugnet P."/>
            <person name="Breton M."/>
            <person name="Dordet-Frisoni E."/>
            <person name="Baranowski E."/>
            <person name="Barre A."/>
            <person name="Couture C."/>
            <person name="Dupuy V."/>
            <person name="Gaurivaud P."/>
            <person name="Jacob D."/>
            <person name="Lemaitre C."/>
            <person name="Manso-Silvan L."/>
            <person name="Nikolski M."/>
            <person name="Nouvel L.-X."/>
            <person name="Poumarat F."/>
            <person name="Tardy F."/>
            <person name="Thebault P."/>
            <person name="Theil S."/>
            <person name="Citti C."/>
            <person name="Thiaucourt F."/>
            <person name="Blanchard A."/>
        </authorList>
    </citation>
    <scope>NUCLEOTIDE SEQUENCE [LARGE SCALE GENOMIC DNA]</scope>
    <source>
        <strain evidence="12 13">14232</strain>
    </source>
</reference>
<dbReference type="AlphaFoldDB" id="A0A084ESP1"/>
<dbReference type="EC" id="2.7.7.2" evidence="2"/>
<dbReference type="GO" id="GO:0003919">
    <property type="term" value="F:FMN adenylyltransferase activity"/>
    <property type="evidence" value="ECO:0007669"/>
    <property type="project" value="UniProtKB-EC"/>
</dbReference>
<dbReference type="Proteomes" id="UP000028533">
    <property type="component" value="Unassembled WGS sequence"/>
</dbReference>
<dbReference type="RefSeq" id="WP_036430963.1">
    <property type="nucleotide sequence ID" value="NZ_JFDO01000003.1"/>
</dbReference>
<sequence>MIYINESFNKLKKLNIKKAIITIGNFDGFHIYHQKIINKVIQIAKQENLTSIVMSFDKKIKDNITYTNLATKKQKLDFINNNLFDLDYFFDIKVDDSLIKTTKDQFIDVLINKLNVIKIVEGQDFKFGYLSQGNIDDLIKAFSKENIIIFKRDNDISSTKIKKLLDENLVDKAQELLGIDLKLK</sequence>
<evidence type="ECO:0000313" key="12">
    <source>
        <dbReference type="EMBL" id="KEZ20983.1"/>
    </source>
</evidence>